<dbReference type="PANTHER" id="PTHR24198:SF165">
    <property type="entry name" value="ANKYRIN REPEAT-CONTAINING PROTEIN-RELATED"/>
    <property type="match status" value="1"/>
</dbReference>
<feature type="chain" id="PRO_5002929006" evidence="4">
    <location>
        <begin position="21"/>
        <end position="352"/>
    </location>
</feature>
<protein>
    <submittedName>
        <fullName evidence="5">Uncharacterized protein</fullName>
    </submittedName>
</protein>
<feature type="repeat" description="ANK" evidence="3">
    <location>
        <begin position="251"/>
        <end position="283"/>
    </location>
</feature>
<feature type="repeat" description="ANK" evidence="3">
    <location>
        <begin position="217"/>
        <end position="243"/>
    </location>
</feature>
<keyword evidence="1" id="KW-0677">Repeat</keyword>
<dbReference type="InterPro" id="IPR036770">
    <property type="entry name" value="Ankyrin_rpt-contain_sf"/>
</dbReference>
<dbReference type="SMART" id="SM00248">
    <property type="entry name" value="ANK"/>
    <property type="match status" value="4"/>
</dbReference>
<proteinExistence type="predicted"/>
<dbReference type="eggNOG" id="COG0666">
    <property type="taxonomic scope" value="Bacteria"/>
</dbReference>
<sequence>MRLFTQPTLFIVLVCLIILAACSDCDNNETEIQIKKPRTVSADEVRVKAQAIGIIINSKGDIVPPYPPKAGTEGEYILHYAIFEGADIQLIKYLLETLNQKYLDNKFKGLLSTRDLEQHTPFMRAVNGGDTSIIQLLIDYGLRPTKNEIDYAINHSLSQDNAELLAYILRLATKNNAHSQVKYLTDILGSVAEQGKANIVEYILKMPNVDIYTKDDKGNTPLHNAIKAKSEKVVRSLLKKGTNNINIKNKEGKTPLVLAIENGSQPIVRTLINFGAQLTKPEHPEDFPLEYRLAREDLIVQKTQNGKEDNNKKGIVNILQGRFGIADKKLKEILEKKLEKKEVTHSSLDDID</sequence>
<dbReference type="STRING" id="452471.Aasi_1479"/>
<dbReference type="Gene3D" id="1.25.40.20">
    <property type="entry name" value="Ankyrin repeat-containing domain"/>
    <property type="match status" value="2"/>
</dbReference>
<evidence type="ECO:0000256" key="1">
    <source>
        <dbReference type="ARBA" id="ARBA00022737"/>
    </source>
</evidence>
<dbReference type="PROSITE" id="PS51257">
    <property type="entry name" value="PROKAR_LIPOPROTEIN"/>
    <property type="match status" value="1"/>
</dbReference>
<evidence type="ECO:0000256" key="3">
    <source>
        <dbReference type="PROSITE-ProRule" id="PRU00023"/>
    </source>
</evidence>
<keyword evidence="6" id="KW-1185">Reference proteome</keyword>
<feature type="signal peptide" evidence="4">
    <location>
        <begin position="1"/>
        <end position="20"/>
    </location>
</feature>
<keyword evidence="4" id="KW-0732">Signal</keyword>
<organism evidence="5 6">
    <name type="scientific">Amoebophilus asiaticus (strain 5a2)</name>
    <dbReference type="NCBI Taxonomy" id="452471"/>
    <lineage>
        <taxon>Bacteria</taxon>
        <taxon>Pseudomonadati</taxon>
        <taxon>Bacteroidota</taxon>
        <taxon>Cytophagia</taxon>
        <taxon>Cytophagales</taxon>
        <taxon>Amoebophilaceae</taxon>
        <taxon>Candidatus Amoebophilus</taxon>
    </lineage>
</organism>
<name>C3L4D2_AMOA5</name>
<dbReference type="SUPFAM" id="SSF48403">
    <property type="entry name" value="Ankyrin repeat"/>
    <property type="match status" value="1"/>
</dbReference>
<dbReference type="InterPro" id="IPR002110">
    <property type="entry name" value="Ankyrin_rpt"/>
</dbReference>
<dbReference type="HOGENOM" id="CLU_786756_0_0_10"/>
<gene>
    <name evidence="5" type="ordered locus">Aasi_1479</name>
</gene>
<dbReference type="KEGG" id="aas:Aasi_1479"/>
<keyword evidence="2 3" id="KW-0040">ANK repeat</keyword>
<evidence type="ECO:0000313" key="6">
    <source>
        <dbReference type="Proteomes" id="UP000001227"/>
    </source>
</evidence>
<dbReference type="Proteomes" id="UP000001227">
    <property type="component" value="Chromosome"/>
</dbReference>
<evidence type="ECO:0000256" key="2">
    <source>
        <dbReference type="ARBA" id="ARBA00023043"/>
    </source>
</evidence>
<evidence type="ECO:0000256" key="4">
    <source>
        <dbReference type="SAM" id="SignalP"/>
    </source>
</evidence>
<dbReference type="EMBL" id="CP001102">
    <property type="protein sequence ID" value="ACP20849.1"/>
    <property type="molecule type" value="Genomic_DNA"/>
</dbReference>
<accession>C3L4D2</accession>
<dbReference type="Pfam" id="PF12796">
    <property type="entry name" value="Ank_2"/>
    <property type="match status" value="1"/>
</dbReference>
<reference evidence="5 6" key="1">
    <citation type="journal article" date="2010" name="J. Bacteriol.">
        <title>The genome of the amoeba symbiont 'Candidatus Amoebophilus asiaticus' reveals common mechanisms for host cell interaction among amoeba-associated bacteria.</title>
        <authorList>
            <person name="Schmitz-Esser S."/>
            <person name="Tischler P."/>
            <person name="Arnold R."/>
            <person name="Montanaro J."/>
            <person name="Wagner M."/>
            <person name="Rattei T."/>
            <person name="Horn M."/>
        </authorList>
    </citation>
    <scope>NUCLEOTIDE SEQUENCE [LARGE SCALE GENOMIC DNA]</scope>
    <source>
        <strain evidence="5 6">5a2</strain>
    </source>
</reference>
<evidence type="ECO:0000313" key="5">
    <source>
        <dbReference type="EMBL" id="ACP20849.1"/>
    </source>
</evidence>
<dbReference type="PROSITE" id="PS50297">
    <property type="entry name" value="ANK_REP_REGION"/>
    <property type="match status" value="2"/>
</dbReference>
<dbReference type="PROSITE" id="PS50088">
    <property type="entry name" value="ANK_REPEAT"/>
    <property type="match status" value="2"/>
</dbReference>
<dbReference type="AlphaFoldDB" id="C3L4D2"/>
<dbReference type="PANTHER" id="PTHR24198">
    <property type="entry name" value="ANKYRIN REPEAT AND PROTEIN KINASE DOMAIN-CONTAINING PROTEIN"/>
    <property type="match status" value="1"/>
</dbReference>